<name>A0ABV3LAK5_9RHOB</name>
<proteinExistence type="predicted"/>
<protein>
    <submittedName>
        <fullName evidence="1">Uncharacterized protein</fullName>
    </submittedName>
</protein>
<dbReference type="RefSeq" id="WP_366194543.1">
    <property type="nucleotide sequence ID" value="NZ_JBFBVU010000032.1"/>
</dbReference>
<dbReference type="EMBL" id="JBFBVU010000032">
    <property type="protein sequence ID" value="MEV8468589.1"/>
    <property type="molecule type" value="Genomic_DNA"/>
</dbReference>
<reference evidence="1 2" key="1">
    <citation type="submission" date="2024-07" db="EMBL/GenBank/DDBJ databases">
        <authorList>
            <person name="Kang M."/>
        </authorList>
    </citation>
    <scope>NUCLEOTIDE SEQUENCE [LARGE SCALE GENOMIC DNA]</scope>
    <source>
        <strain evidence="1 2">DFM31</strain>
    </source>
</reference>
<accession>A0ABV3LAK5</accession>
<comment type="caution">
    <text evidence="1">The sequence shown here is derived from an EMBL/GenBank/DDBJ whole genome shotgun (WGS) entry which is preliminary data.</text>
</comment>
<gene>
    <name evidence="1" type="ORF">AB0T83_17590</name>
</gene>
<dbReference type="Proteomes" id="UP001553161">
    <property type="component" value="Unassembled WGS sequence"/>
</dbReference>
<organism evidence="1 2">
    <name type="scientific">Meridianimarinicoccus marinus</name>
    <dbReference type="NCBI Taxonomy" id="3231483"/>
    <lineage>
        <taxon>Bacteria</taxon>
        <taxon>Pseudomonadati</taxon>
        <taxon>Pseudomonadota</taxon>
        <taxon>Alphaproteobacteria</taxon>
        <taxon>Rhodobacterales</taxon>
        <taxon>Paracoccaceae</taxon>
        <taxon>Meridianimarinicoccus</taxon>
    </lineage>
</organism>
<evidence type="ECO:0000313" key="2">
    <source>
        <dbReference type="Proteomes" id="UP001553161"/>
    </source>
</evidence>
<dbReference type="InterPro" id="IPR010982">
    <property type="entry name" value="Lambda_DNA-bd_dom_sf"/>
</dbReference>
<dbReference type="SUPFAM" id="SSF47413">
    <property type="entry name" value="lambda repressor-like DNA-binding domains"/>
    <property type="match status" value="1"/>
</dbReference>
<keyword evidence="2" id="KW-1185">Reference proteome</keyword>
<evidence type="ECO:0000313" key="1">
    <source>
        <dbReference type="EMBL" id="MEV8468589.1"/>
    </source>
</evidence>
<sequence length="236" mass="26521">MKWFDEHKELMAGSDDEAPGSSYRAIAKIADEALGEKEMVQFVRDAFLSQKAFGEFLGVGESTVAGWMKSGSFPDYAKRATLAAYYSNKYFRQIRDAKRDAARPKVVKDGDRYSIVRFKVDEAGVTIGEVLARDIPTKKAALVFAGGLRAWELLGETEHLIDHELESMDPEDSAWIQELKDEIGLERARTFAHDKLLELERERKEAIESLNLDDLLSTEPTKKAGDIVEDQEDGDV</sequence>